<evidence type="ECO:0000256" key="1">
    <source>
        <dbReference type="ARBA" id="ARBA00010692"/>
    </source>
</evidence>
<evidence type="ECO:0000256" key="2">
    <source>
        <dbReference type="PIRNR" id="PIRNR016661"/>
    </source>
</evidence>
<dbReference type="Pfam" id="PF02632">
    <property type="entry name" value="BioY"/>
    <property type="match status" value="1"/>
</dbReference>
<keyword evidence="2 3" id="KW-0472">Membrane</keyword>
<keyword evidence="3" id="KW-1133">Transmembrane helix</keyword>
<sequence>MQTSKTMNLILCAIFAALTAVTSGIIIPLPFTPVPITLATLAVMLTGGLLGSKYGSVSMIVYVLLGAFGAPVYHGFTGGLDKLVGPTGGYLIGYILTAFITGIIIEKMNKKNNLYVNVAAMALGLSSCYILGTLWFMVSTGTPLWAALVSCVFPFLIGDALKIVVGALLVTKLRSRLQN</sequence>
<evidence type="ECO:0000313" key="4">
    <source>
        <dbReference type="EMBL" id="QHI72765.1"/>
    </source>
</evidence>
<evidence type="ECO:0000256" key="3">
    <source>
        <dbReference type="SAM" id="Phobius"/>
    </source>
</evidence>
<organism evidence="4 5">
    <name type="scientific">Aminipila terrae</name>
    <dbReference type="NCBI Taxonomy" id="2697030"/>
    <lineage>
        <taxon>Bacteria</taxon>
        <taxon>Bacillati</taxon>
        <taxon>Bacillota</taxon>
        <taxon>Clostridia</taxon>
        <taxon>Peptostreptococcales</taxon>
        <taxon>Anaerovoracaceae</taxon>
        <taxon>Aminipila</taxon>
    </lineage>
</organism>
<dbReference type="KEGG" id="amic:Ami3637_10430"/>
<feature type="transmembrane region" description="Helical" evidence="3">
    <location>
        <begin position="144"/>
        <end position="170"/>
    </location>
</feature>
<feature type="transmembrane region" description="Helical" evidence="3">
    <location>
        <begin position="34"/>
        <end position="52"/>
    </location>
</feature>
<keyword evidence="3" id="KW-0812">Transmembrane</keyword>
<proteinExistence type="inferred from homology"/>
<evidence type="ECO:0000313" key="5">
    <source>
        <dbReference type="Proteomes" id="UP000463883"/>
    </source>
</evidence>
<keyword evidence="2" id="KW-0813">Transport</keyword>
<dbReference type="PIRSF" id="PIRSF016661">
    <property type="entry name" value="BioY"/>
    <property type="match status" value="1"/>
</dbReference>
<gene>
    <name evidence="4" type="ORF">Ami3637_10430</name>
</gene>
<dbReference type="InterPro" id="IPR003784">
    <property type="entry name" value="BioY"/>
</dbReference>
<dbReference type="AlphaFoldDB" id="A0A6P1MP44"/>
<accession>A0A6P1MP44</accession>
<protein>
    <recommendedName>
        <fullName evidence="2">Biotin transporter</fullName>
    </recommendedName>
</protein>
<comment type="similarity">
    <text evidence="1 2">Belongs to the BioY family.</text>
</comment>
<feature type="transmembrane region" description="Helical" evidence="3">
    <location>
        <begin position="88"/>
        <end position="105"/>
    </location>
</feature>
<reference evidence="4 5" key="1">
    <citation type="submission" date="2020-01" db="EMBL/GenBank/DDBJ databases">
        <title>Genomic analysis of Aminipila sp. CBA3637.</title>
        <authorList>
            <person name="Kim Y.B."/>
            <person name="Roh S.W."/>
        </authorList>
    </citation>
    <scope>NUCLEOTIDE SEQUENCE [LARGE SCALE GENOMIC DNA]</scope>
    <source>
        <strain evidence="4 5">CBA3637</strain>
    </source>
</reference>
<dbReference type="PANTHER" id="PTHR34295:SF1">
    <property type="entry name" value="BIOTIN TRANSPORTER BIOY"/>
    <property type="match status" value="1"/>
</dbReference>
<name>A0A6P1MP44_9FIRM</name>
<dbReference type="GO" id="GO:0015225">
    <property type="term" value="F:biotin transmembrane transporter activity"/>
    <property type="evidence" value="ECO:0007669"/>
    <property type="project" value="UniProtKB-UniRule"/>
</dbReference>
<feature type="transmembrane region" description="Helical" evidence="3">
    <location>
        <begin position="59"/>
        <end position="76"/>
    </location>
</feature>
<feature type="transmembrane region" description="Helical" evidence="3">
    <location>
        <begin position="114"/>
        <end position="138"/>
    </location>
</feature>
<keyword evidence="5" id="KW-1185">Reference proteome</keyword>
<dbReference type="PANTHER" id="PTHR34295">
    <property type="entry name" value="BIOTIN TRANSPORTER BIOY"/>
    <property type="match status" value="1"/>
</dbReference>
<dbReference type="EMBL" id="CP047591">
    <property type="protein sequence ID" value="QHI72765.1"/>
    <property type="molecule type" value="Genomic_DNA"/>
</dbReference>
<comment type="subcellular location">
    <subcellularLocation>
        <location evidence="2">Cell membrane</location>
        <topology evidence="2">Multi-pass membrane protein</topology>
    </subcellularLocation>
</comment>
<dbReference type="RefSeq" id="WP_162362532.1">
    <property type="nucleotide sequence ID" value="NZ_CP047591.1"/>
</dbReference>
<keyword evidence="2" id="KW-1003">Cell membrane</keyword>
<dbReference type="Gene3D" id="1.10.1760.20">
    <property type="match status" value="1"/>
</dbReference>
<dbReference type="GO" id="GO:0005886">
    <property type="term" value="C:plasma membrane"/>
    <property type="evidence" value="ECO:0007669"/>
    <property type="project" value="UniProtKB-SubCell"/>
</dbReference>
<dbReference type="Proteomes" id="UP000463883">
    <property type="component" value="Chromosome"/>
</dbReference>